<dbReference type="EMBL" id="UFSM01000001">
    <property type="protein sequence ID" value="SUU90494.1"/>
    <property type="molecule type" value="Genomic_DNA"/>
</dbReference>
<dbReference type="PANTHER" id="PTHR21716">
    <property type="entry name" value="TRANSMEMBRANE PROTEIN"/>
    <property type="match status" value="1"/>
</dbReference>
<dbReference type="PANTHER" id="PTHR21716:SF61">
    <property type="entry name" value="BLR8064 PROTEIN"/>
    <property type="match status" value="1"/>
</dbReference>
<gene>
    <name evidence="7" type="primary">ydiK_1</name>
    <name evidence="7" type="ORF">NCTC10684_03751</name>
</gene>
<dbReference type="Proteomes" id="UP000254701">
    <property type="component" value="Unassembled WGS sequence"/>
</dbReference>
<evidence type="ECO:0000256" key="2">
    <source>
        <dbReference type="ARBA" id="ARBA00009773"/>
    </source>
</evidence>
<comment type="similarity">
    <text evidence="2">Belongs to the autoinducer-2 exporter (AI-2E) (TC 2.A.86) family.</text>
</comment>
<sequence length="407" mass="43881">MNVTNPRKPEREQRLFGPAQPMRAALVPPLSAARWLLVLIVAAGIYFFHGFLVPVLAALVIAFASWPLYRRLLVAVDGNRTIGATLALLFIIAFLVVPISFAATYAVNEIRDWVGWAVETNRHGATTPQWINNLPVVGEWLNEQWTRYVGHPGAIGELAQLLSGANIGSIYRGVLAAGGSAFGILLTLLFMLIALFFTYRDGESFVGQLDRLGERILPMRWERISRVVPKTISATVTGMTLIAIGEGVVLGLAYWVAGVPSPVTLGVLTGFMALIPGGAPLSFTLVSVYLVASGSPIAGVALFAWGSIELFIVDKTLRPKLVGGPIKLPFLPTFFGLIGGVKTMGFLGLFIGPVLMALLVAIWREWLREVELTDEAAMLAAANALPESDTPRTIEAIRNDVPTKQAG</sequence>
<proteinExistence type="inferred from homology"/>
<feature type="transmembrane region" description="Helical" evidence="6">
    <location>
        <begin position="51"/>
        <end position="69"/>
    </location>
</feature>
<evidence type="ECO:0000256" key="1">
    <source>
        <dbReference type="ARBA" id="ARBA00004141"/>
    </source>
</evidence>
<reference evidence="7 8" key="1">
    <citation type="submission" date="2018-06" db="EMBL/GenBank/DDBJ databases">
        <authorList>
            <consortium name="Pathogen Informatics"/>
            <person name="Doyle S."/>
        </authorList>
    </citation>
    <scope>NUCLEOTIDE SEQUENCE [LARGE SCALE GENOMIC DNA]</scope>
    <source>
        <strain evidence="7 8">NCTC10684</strain>
    </source>
</reference>
<keyword evidence="3 6" id="KW-0812">Transmembrane</keyword>
<dbReference type="InterPro" id="IPR002549">
    <property type="entry name" value="AI-2E-like"/>
</dbReference>
<evidence type="ECO:0000256" key="4">
    <source>
        <dbReference type="ARBA" id="ARBA00022989"/>
    </source>
</evidence>
<keyword evidence="5 6" id="KW-0472">Membrane</keyword>
<organism evidence="7 8">
    <name type="scientific">Aminobacter aminovorans</name>
    <name type="common">Chelatobacter heintzii</name>
    <dbReference type="NCBI Taxonomy" id="83263"/>
    <lineage>
        <taxon>Bacteria</taxon>
        <taxon>Pseudomonadati</taxon>
        <taxon>Pseudomonadota</taxon>
        <taxon>Alphaproteobacteria</taxon>
        <taxon>Hyphomicrobiales</taxon>
        <taxon>Phyllobacteriaceae</taxon>
        <taxon>Aminobacter</taxon>
    </lineage>
</organism>
<feature type="transmembrane region" description="Helical" evidence="6">
    <location>
        <begin position="81"/>
        <end position="107"/>
    </location>
</feature>
<evidence type="ECO:0000256" key="5">
    <source>
        <dbReference type="ARBA" id="ARBA00023136"/>
    </source>
</evidence>
<dbReference type="GO" id="GO:0016020">
    <property type="term" value="C:membrane"/>
    <property type="evidence" value="ECO:0007669"/>
    <property type="project" value="UniProtKB-SubCell"/>
</dbReference>
<feature type="transmembrane region" description="Helical" evidence="6">
    <location>
        <begin position="288"/>
        <end position="313"/>
    </location>
</feature>
<accession>A0A380WQS4</accession>
<dbReference type="Pfam" id="PF01594">
    <property type="entry name" value="AI-2E_transport"/>
    <property type="match status" value="1"/>
</dbReference>
<evidence type="ECO:0000256" key="3">
    <source>
        <dbReference type="ARBA" id="ARBA00022692"/>
    </source>
</evidence>
<evidence type="ECO:0000313" key="7">
    <source>
        <dbReference type="EMBL" id="SUU90494.1"/>
    </source>
</evidence>
<comment type="subcellular location">
    <subcellularLocation>
        <location evidence="1">Membrane</location>
        <topology evidence="1">Multi-pass membrane protein</topology>
    </subcellularLocation>
</comment>
<evidence type="ECO:0000256" key="6">
    <source>
        <dbReference type="SAM" id="Phobius"/>
    </source>
</evidence>
<dbReference type="AlphaFoldDB" id="A0A380WQS4"/>
<feature type="transmembrane region" description="Helical" evidence="6">
    <location>
        <begin position="263"/>
        <end position="281"/>
    </location>
</feature>
<feature type="transmembrane region" description="Helical" evidence="6">
    <location>
        <begin position="170"/>
        <end position="197"/>
    </location>
</feature>
<evidence type="ECO:0000313" key="8">
    <source>
        <dbReference type="Proteomes" id="UP000254701"/>
    </source>
</evidence>
<name>A0A380WQS4_AMIAI</name>
<feature type="transmembrane region" description="Helical" evidence="6">
    <location>
        <begin position="232"/>
        <end position="257"/>
    </location>
</feature>
<protein>
    <submittedName>
        <fullName evidence="7">Putative inner membrane protein</fullName>
    </submittedName>
</protein>
<keyword evidence="4 6" id="KW-1133">Transmembrane helix</keyword>
<feature type="transmembrane region" description="Helical" evidence="6">
    <location>
        <begin position="333"/>
        <end position="363"/>
    </location>
</feature>